<evidence type="ECO:0000313" key="3">
    <source>
        <dbReference type="Proteomes" id="UP001648503"/>
    </source>
</evidence>
<feature type="region of interest" description="Disordered" evidence="1">
    <location>
        <begin position="94"/>
        <end position="133"/>
    </location>
</feature>
<feature type="compositionally biased region" description="Polar residues" evidence="1">
    <location>
        <begin position="360"/>
        <end position="374"/>
    </location>
</feature>
<sequence>MKLPSFWTRQSQALHPAVSSQTQIHSHGDNLSRPVPSENWDAPTCQIHQPMNIPEPSLPSSNSSSRAADGQSSDLADCIGGCDSSYFSRVSSKGRISAASQRPVSPHGQSRCPDCNGDMDNRPLQPSTTRTSCDYSIESNSETFGSALDTASTTNRSAIGTRIVCSCTVHDTRDDSLPKTRSSFEYTHDTHLNTATAIDTACTNTSTNTRSNTSTNTTTNTTVNTRSSGWKTLARVKAKAGAWVSHIPTSKSGKDTPSSTLYKDSGMPSCTLTIPSGVDGKDCDKSIKGLGCSQRKHTLPRKLPSSHKLEAALISGQAEVDPSNLGAATVLVREDQQSMSTEYQARIPKIRRHFFWPGRTTASSSSRLNDSTAESTRESPVGSPPSTACPTALQKKPSTTWAKNPLAWLQAHTNWWQSDSARQYTHTPPVSRESHISKCSPAQYVNTPYKHHMGGPISCSRLGKDRDLEEGLQFSLSNATLLDDLHQEKSLPFVGFNSNASVLDMMDNLADTSCFDKSNSKHHSIQNRGAAIMVKSGLARTAAAAMAAAAAATTTTTTTVR</sequence>
<feature type="compositionally biased region" description="Low complexity" evidence="1">
    <location>
        <begin position="58"/>
        <end position="72"/>
    </location>
</feature>
<feature type="compositionally biased region" description="Polar residues" evidence="1">
    <location>
        <begin position="14"/>
        <end position="25"/>
    </location>
</feature>
<protein>
    <submittedName>
        <fullName evidence="2">Uncharacterized protein</fullName>
    </submittedName>
</protein>
<organism evidence="2 3">
    <name type="scientific">Batrachochytrium salamandrivorans</name>
    <dbReference type="NCBI Taxonomy" id="1357716"/>
    <lineage>
        <taxon>Eukaryota</taxon>
        <taxon>Fungi</taxon>
        <taxon>Fungi incertae sedis</taxon>
        <taxon>Chytridiomycota</taxon>
        <taxon>Chytridiomycota incertae sedis</taxon>
        <taxon>Chytridiomycetes</taxon>
        <taxon>Rhizophydiales</taxon>
        <taxon>Rhizophydiales incertae sedis</taxon>
        <taxon>Batrachochytrium</taxon>
    </lineage>
</organism>
<comment type="caution">
    <text evidence="2">The sequence shown here is derived from an EMBL/GenBank/DDBJ whole genome shotgun (WGS) entry which is preliminary data.</text>
</comment>
<name>A0ABQ8FKU9_9FUNG</name>
<proteinExistence type="predicted"/>
<feature type="region of interest" description="Disordered" evidence="1">
    <location>
        <begin position="203"/>
        <end position="226"/>
    </location>
</feature>
<reference evidence="2 3" key="1">
    <citation type="submission" date="2021-02" db="EMBL/GenBank/DDBJ databases">
        <title>Variation within the Batrachochytrium salamandrivorans European outbreak.</title>
        <authorList>
            <person name="Kelly M."/>
            <person name="Pasmans F."/>
            <person name="Shea T.P."/>
            <person name="Munoz J.F."/>
            <person name="Carranza S."/>
            <person name="Cuomo C.A."/>
            <person name="Martel A."/>
        </authorList>
    </citation>
    <scope>NUCLEOTIDE SEQUENCE [LARGE SCALE GENOMIC DNA]</scope>
    <source>
        <strain evidence="2 3">AMFP18/2</strain>
    </source>
</reference>
<keyword evidence="3" id="KW-1185">Reference proteome</keyword>
<evidence type="ECO:0000256" key="1">
    <source>
        <dbReference type="SAM" id="MobiDB-lite"/>
    </source>
</evidence>
<dbReference type="EMBL" id="JAFCIX010000102">
    <property type="protein sequence ID" value="KAH6598572.1"/>
    <property type="molecule type" value="Genomic_DNA"/>
</dbReference>
<feature type="compositionally biased region" description="Polar residues" evidence="1">
    <location>
        <begin position="124"/>
        <end position="133"/>
    </location>
</feature>
<feature type="region of interest" description="Disordered" evidence="1">
    <location>
        <begin position="358"/>
        <end position="392"/>
    </location>
</feature>
<evidence type="ECO:0000313" key="2">
    <source>
        <dbReference type="EMBL" id="KAH6598572.1"/>
    </source>
</evidence>
<gene>
    <name evidence="2" type="ORF">BASA50_003610</name>
</gene>
<accession>A0ABQ8FKU9</accession>
<feature type="region of interest" description="Disordered" evidence="1">
    <location>
        <begin position="14"/>
        <end position="72"/>
    </location>
</feature>
<dbReference type="Proteomes" id="UP001648503">
    <property type="component" value="Unassembled WGS sequence"/>
</dbReference>